<evidence type="ECO:0000313" key="1">
    <source>
        <dbReference type="EMBL" id="KAI5671428.1"/>
    </source>
</evidence>
<accession>A0ACC0BFN0</accession>
<proteinExistence type="predicted"/>
<protein>
    <submittedName>
        <fullName evidence="1">Uncharacterized protein</fullName>
    </submittedName>
</protein>
<dbReference type="EMBL" id="CM044703">
    <property type="protein sequence ID" value="KAI5671428.1"/>
    <property type="molecule type" value="Genomic_DNA"/>
</dbReference>
<organism evidence="1 2">
    <name type="scientific">Catharanthus roseus</name>
    <name type="common">Madagascar periwinkle</name>
    <name type="synonym">Vinca rosea</name>
    <dbReference type="NCBI Taxonomy" id="4058"/>
    <lineage>
        <taxon>Eukaryota</taxon>
        <taxon>Viridiplantae</taxon>
        <taxon>Streptophyta</taxon>
        <taxon>Embryophyta</taxon>
        <taxon>Tracheophyta</taxon>
        <taxon>Spermatophyta</taxon>
        <taxon>Magnoliopsida</taxon>
        <taxon>eudicotyledons</taxon>
        <taxon>Gunneridae</taxon>
        <taxon>Pentapetalae</taxon>
        <taxon>asterids</taxon>
        <taxon>lamiids</taxon>
        <taxon>Gentianales</taxon>
        <taxon>Apocynaceae</taxon>
        <taxon>Rauvolfioideae</taxon>
        <taxon>Vinceae</taxon>
        <taxon>Catharanthinae</taxon>
        <taxon>Catharanthus</taxon>
    </lineage>
</organism>
<dbReference type="Proteomes" id="UP001060085">
    <property type="component" value="Linkage Group LG03"/>
</dbReference>
<gene>
    <name evidence="1" type="ORF">M9H77_11792</name>
</gene>
<sequence>MALQNQMRCPKNGIPILLQSNLTKDRIGRPTLKTGRPTQKNHTTGFCVKEGNRDIRTPKTTGFALKFRFLNKPSEQWMSLTHKNNLISHSRFSPSQATQARSQPKMVTNGGSGRRIDREQTITKE</sequence>
<keyword evidence="2" id="KW-1185">Reference proteome</keyword>
<reference evidence="2" key="1">
    <citation type="journal article" date="2023" name="Nat. Plants">
        <title>Single-cell RNA sequencing provides a high-resolution roadmap for understanding the multicellular compartmentation of specialized metabolism.</title>
        <authorList>
            <person name="Sun S."/>
            <person name="Shen X."/>
            <person name="Li Y."/>
            <person name="Li Y."/>
            <person name="Wang S."/>
            <person name="Li R."/>
            <person name="Zhang H."/>
            <person name="Shen G."/>
            <person name="Guo B."/>
            <person name="Wei J."/>
            <person name="Xu J."/>
            <person name="St-Pierre B."/>
            <person name="Chen S."/>
            <person name="Sun C."/>
        </authorList>
    </citation>
    <scope>NUCLEOTIDE SEQUENCE [LARGE SCALE GENOMIC DNA]</scope>
</reference>
<comment type="caution">
    <text evidence="1">The sequence shown here is derived from an EMBL/GenBank/DDBJ whole genome shotgun (WGS) entry which is preliminary data.</text>
</comment>
<name>A0ACC0BFN0_CATRO</name>
<evidence type="ECO:0000313" key="2">
    <source>
        <dbReference type="Proteomes" id="UP001060085"/>
    </source>
</evidence>